<protein>
    <submittedName>
        <fullName evidence="1">Uncharacterized protein</fullName>
    </submittedName>
</protein>
<name>A0A5B7FMM8_PORTR</name>
<comment type="caution">
    <text evidence="1">The sequence shown here is derived from an EMBL/GenBank/DDBJ whole genome shotgun (WGS) entry which is preliminary data.</text>
</comment>
<dbReference type="AlphaFoldDB" id="A0A5B7FMM8"/>
<accession>A0A5B7FMM8</accession>
<keyword evidence="2" id="KW-1185">Reference proteome</keyword>
<dbReference type="Proteomes" id="UP000324222">
    <property type="component" value="Unassembled WGS sequence"/>
</dbReference>
<evidence type="ECO:0000313" key="1">
    <source>
        <dbReference type="EMBL" id="MPC46238.1"/>
    </source>
</evidence>
<dbReference type="EMBL" id="VSRR010007113">
    <property type="protein sequence ID" value="MPC46238.1"/>
    <property type="molecule type" value="Genomic_DNA"/>
</dbReference>
<organism evidence="1 2">
    <name type="scientific">Portunus trituberculatus</name>
    <name type="common">Swimming crab</name>
    <name type="synonym">Neptunus trituberculatus</name>
    <dbReference type="NCBI Taxonomy" id="210409"/>
    <lineage>
        <taxon>Eukaryota</taxon>
        <taxon>Metazoa</taxon>
        <taxon>Ecdysozoa</taxon>
        <taxon>Arthropoda</taxon>
        <taxon>Crustacea</taxon>
        <taxon>Multicrustacea</taxon>
        <taxon>Malacostraca</taxon>
        <taxon>Eumalacostraca</taxon>
        <taxon>Eucarida</taxon>
        <taxon>Decapoda</taxon>
        <taxon>Pleocyemata</taxon>
        <taxon>Brachyura</taxon>
        <taxon>Eubrachyura</taxon>
        <taxon>Portunoidea</taxon>
        <taxon>Portunidae</taxon>
        <taxon>Portuninae</taxon>
        <taxon>Portunus</taxon>
    </lineage>
</organism>
<reference evidence="1 2" key="1">
    <citation type="submission" date="2019-05" db="EMBL/GenBank/DDBJ databases">
        <title>Another draft genome of Portunus trituberculatus and its Hox gene families provides insights of decapod evolution.</title>
        <authorList>
            <person name="Jeong J.-H."/>
            <person name="Song I."/>
            <person name="Kim S."/>
            <person name="Choi T."/>
            <person name="Kim D."/>
            <person name="Ryu S."/>
            <person name="Kim W."/>
        </authorList>
    </citation>
    <scope>NUCLEOTIDE SEQUENCE [LARGE SCALE GENOMIC DNA]</scope>
    <source>
        <tissue evidence="1">Muscle</tissue>
    </source>
</reference>
<sequence length="139" mass="15161">MPWRGGVVVWCWRAPQLPPNDLNVTKRRSCKQVTRDGRRYLPGWLTAAISGGRQAGVIRQGGGRQQLGAVTDKISQSNGHPRRWHTIKMENPIHPELPPFRDAVVAGRGAGLVLQEEGAEGGGVQAGLWLEIKSDGVNL</sequence>
<gene>
    <name evidence="1" type="ORF">E2C01_039953</name>
</gene>
<evidence type="ECO:0000313" key="2">
    <source>
        <dbReference type="Proteomes" id="UP000324222"/>
    </source>
</evidence>
<proteinExistence type="predicted"/>